<dbReference type="PANTHER" id="PTHR45727">
    <property type="entry name" value="NPC INTRACELLULAR CHOLESTEROL TRANSPORTER 1"/>
    <property type="match status" value="1"/>
</dbReference>
<dbReference type="PANTHER" id="PTHR45727:SF2">
    <property type="entry name" value="NPC INTRACELLULAR CHOLESTEROL TRANSPORTER 1"/>
    <property type="match status" value="1"/>
</dbReference>
<feature type="transmembrane region" description="Helical" evidence="1">
    <location>
        <begin position="127"/>
        <end position="152"/>
    </location>
</feature>
<dbReference type="GO" id="GO:0015485">
    <property type="term" value="F:cholesterol binding"/>
    <property type="evidence" value="ECO:0007669"/>
    <property type="project" value="TreeGrafter"/>
</dbReference>
<reference evidence="3" key="1">
    <citation type="submission" date="2020-11" db="EMBL/GenBank/DDBJ databases">
        <authorList>
            <person name="Tran Van P."/>
        </authorList>
    </citation>
    <scope>NUCLEOTIDE SEQUENCE</scope>
</reference>
<accession>A0A7R9CRV3</accession>
<feature type="domain" description="NPC1 middle luminal" evidence="2">
    <location>
        <begin position="180"/>
        <end position="202"/>
    </location>
</feature>
<name>A0A7R9CRV3_TIMPO</name>
<dbReference type="AlphaFoldDB" id="A0A7R9CRV3"/>
<protein>
    <recommendedName>
        <fullName evidence="2">NPC1 middle luminal domain-containing protein</fullName>
    </recommendedName>
</protein>
<keyword evidence="1" id="KW-0812">Transmembrane</keyword>
<keyword evidence="1" id="KW-1133">Transmembrane helix</keyword>
<dbReference type="InterPro" id="IPR053956">
    <property type="entry name" value="NPC1_MLD"/>
</dbReference>
<dbReference type="EMBL" id="OD001029">
    <property type="protein sequence ID" value="CAD7400313.1"/>
    <property type="molecule type" value="Genomic_DNA"/>
</dbReference>
<proteinExistence type="predicted"/>
<dbReference type="GO" id="GO:0030299">
    <property type="term" value="P:intestinal cholesterol absorption"/>
    <property type="evidence" value="ECO:0007669"/>
    <property type="project" value="TreeGrafter"/>
</dbReference>
<dbReference type="GO" id="GO:0042632">
    <property type="term" value="P:cholesterol homeostasis"/>
    <property type="evidence" value="ECO:0007669"/>
    <property type="project" value="TreeGrafter"/>
</dbReference>
<organism evidence="3">
    <name type="scientific">Timema poppense</name>
    <name type="common">Walking stick</name>
    <dbReference type="NCBI Taxonomy" id="170557"/>
    <lineage>
        <taxon>Eukaryota</taxon>
        <taxon>Metazoa</taxon>
        <taxon>Ecdysozoa</taxon>
        <taxon>Arthropoda</taxon>
        <taxon>Hexapoda</taxon>
        <taxon>Insecta</taxon>
        <taxon>Pterygota</taxon>
        <taxon>Neoptera</taxon>
        <taxon>Polyneoptera</taxon>
        <taxon>Phasmatodea</taxon>
        <taxon>Timematodea</taxon>
        <taxon>Timematoidea</taxon>
        <taxon>Timematidae</taxon>
        <taxon>Timema</taxon>
    </lineage>
</organism>
<keyword evidence="1" id="KW-0472">Membrane</keyword>
<dbReference type="GO" id="GO:0015918">
    <property type="term" value="P:sterol transport"/>
    <property type="evidence" value="ECO:0007669"/>
    <property type="project" value="TreeGrafter"/>
</dbReference>
<gene>
    <name evidence="3" type="ORF">TPSB3V08_LOCUS2567</name>
</gene>
<evidence type="ECO:0000259" key="2">
    <source>
        <dbReference type="Pfam" id="PF22314"/>
    </source>
</evidence>
<sequence>MTEAYENKITASLNLMAMFDKVKEAQDNPSDPLRLQLTQSFTQELTVSYLRGEGSDDVRHAVGQRLAGINHSRIALGADEEESPLQSKRSSVVSADEAMLSHRDTGRDASFFQRLGAGTDSLMERGFYSWGLVCASRPWLILFLGLCTIVGLGHGIKYMKMTTDPVELWASPHSRARVEREFFDSHFEPFYRTEQVIISAVGLPPRKRTAMLPECVEVRREKGGDGAGTLPVIHRTRNFENGPGGGSGN</sequence>
<evidence type="ECO:0000256" key="1">
    <source>
        <dbReference type="SAM" id="Phobius"/>
    </source>
</evidence>
<evidence type="ECO:0000313" key="3">
    <source>
        <dbReference type="EMBL" id="CAD7400313.1"/>
    </source>
</evidence>
<dbReference type="Pfam" id="PF22314">
    <property type="entry name" value="NPC1_MLD"/>
    <property type="match status" value="1"/>
</dbReference>
<dbReference type="GO" id="GO:0005886">
    <property type="term" value="C:plasma membrane"/>
    <property type="evidence" value="ECO:0007669"/>
    <property type="project" value="TreeGrafter"/>
</dbReference>